<dbReference type="Gene3D" id="3.40.190.10">
    <property type="entry name" value="Periplasmic binding protein-like II"/>
    <property type="match status" value="3"/>
</dbReference>
<accession>A0A9D1KII7</accession>
<sequence>GYISLASLESSSLKALNYNGVSPTIEGVVDGSYALQRNFNYCIRQEQDCTSSEWALIQAFLAYTQSQEGMSIIQSKDGILTSDIEKAPSWEEIKQDRPEINEALKSGSEVTIYLGGSTSVEKIAEALTQAFQLECPRFKAVHNHTGSSDAYKGTQGSEKNGTKKLHIGFLSRELSSTEICAENTSGQICKDGIVAVVHPDNTVLSDVAPSLLKTIYASTAITWQEVK</sequence>
<reference evidence="3" key="1">
    <citation type="submission" date="2020-10" db="EMBL/GenBank/DDBJ databases">
        <authorList>
            <person name="Gilroy R."/>
        </authorList>
    </citation>
    <scope>NUCLEOTIDE SEQUENCE</scope>
    <source>
        <strain evidence="3">ChiW17-6978</strain>
    </source>
</reference>
<name>A0A9D1KII7_9MOLU</name>
<evidence type="ECO:0000313" key="4">
    <source>
        <dbReference type="Proteomes" id="UP000886758"/>
    </source>
</evidence>
<evidence type="ECO:0000259" key="2">
    <source>
        <dbReference type="Pfam" id="PF12849"/>
    </source>
</evidence>
<dbReference type="InterPro" id="IPR024370">
    <property type="entry name" value="PBP_domain"/>
</dbReference>
<dbReference type="InterPro" id="IPR050811">
    <property type="entry name" value="Phosphate_ABC_transporter"/>
</dbReference>
<feature type="domain" description="PBP" evidence="2">
    <location>
        <begin position="111"/>
        <end position="225"/>
    </location>
</feature>
<protein>
    <submittedName>
        <fullName evidence="3">Substrate-binding domain-containing protein</fullName>
    </submittedName>
</protein>
<dbReference type="EMBL" id="DVLF01000029">
    <property type="protein sequence ID" value="HIT49546.1"/>
    <property type="molecule type" value="Genomic_DNA"/>
</dbReference>
<dbReference type="Pfam" id="PF12849">
    <property type="entry name" value="PBP_like_2"/>
    <property type="match status" value="1"/>
</dbReference>
<organism evidence="3 4">
    <name type="scientific">Candidatus Pelethenecus faecipullorum</name>
    <dbReference type="NCBI Taxonomy" id="2840900"/>
    <lineage>
        <taxon>Bacteria</taxon>
        <taxon>Bacillati</taxon>
        <taxon>Mycoplasmatota</taxon>
        <taxon>Mollicutes</taxon>
        <taxon>Candidatus Pelethenecus</taxon>
    </lineage>
</organism>
<dbReference type="AlphaFoldDB" id="A0A9D1KII7"/>
<feature type="non-terminal residue" evidence="3">
    <location>
        <position position="1"/>
    </location>
</feature>
<keyword evidence="1" id="KW-0732">Signal</keyword>
<dbReference type="PANTHER" id="PTHR30570:SF1">
    <property type="entry name" value="PHOSPHATE-BINDING PROTEIN PSTS"/>
    <property type="match status" value="1"/>
</dbReference>
<proteinExistence type="predicted"/>
<dbReference type="SUPFAM" id="SSF53850">
    <property type="entry name" value="Periplasmic binding protein-like II"/>
    <property type="match status" value="2"/>
</dbReference>
<dbReference type="PANTHER" id="PTHR30570">
    <property type="entry name" value="PERIPLASMIC PHOSPHATE BINDING COMPONENT OF PHOSPHATE ABC TRANSPORTER"/>
    <property type="match status" value="1"/>
</dbReference>
<reference evidence="3" key="2">
    <citation type="journal article" date="2021" name="PeerJ">
        <title>Extensive microbial diversity within the chicken gut microbiome revealed by metagenomics and culture.</title>
        <authorList>
            <person name="Gilroy R."/>
            <person name="Ravi A."/>
            <person name="Getino M."/>
            <person name="Pursley I."/>
            <person name="Horton D.L."/>
            <person name="Alikhan N.F."/>
            <person name="Baker D."/>
            <person name="Gharbi K."/>
            <person name="Hall N."/>
            <person name="Watson M."/>
            <person name="Adriaenssens E.M."/>
            <person name="Foster-Nyarko E."/>
            <person name="Jarju S."/>
            <person name="Secka A."/>
            <person name="Antonio M."/>
            <person name="Oren A."/>
            <person name="Chaudhuri R.R."/>
            <person name="La Ragione R."/>
            <person name="Hildebrand F."/>
            <person name="Pallen M.J."/>
        </authorList>
    </citation>
    <scope>NUCLEOTIDE SEQUENCE</scope>
    <source>
        <strain evidence="3">ChiW17-6978</strain>
    </source>
</reference>
<dbReference type="Proteomes" id="UP000886758">
    <property type="component" value="Unassembled WGS sequence"/>
</dbReference>
<evidence type="ECO:0000313" key="3">
    <source>
        <dbReference type="EMBL" id="HIT49546.1"/>
    </source>
</evidence>
<comment type="caution">
    <text evidence="3">The sequence shown here is derived from an EMBL/GenBank/DDBJ whole genome shotgun (WGS) entry which is preliminary data.</text>
</comment>
<evidence type="ECO:0000256" key="1">
    <source>
        <dbReference type="ARBA" id="ARBA00022729"/>
    </source>
</evidence>
<gene>
    <name evidence="3" type="ORF">IAD46_00820</name>
</gene>